<sequence>MCSYYHLHPFTLVNLIDYLRSRCRYTVRRYQELKTQSVYAFFI</sequence>
<dbReference type="EMBL" id="BK014748">
    <property type="protein sequence ID" value="DAD73924.1"/>
    <property type="molecule type" value="Genomic_DNA"/>
</dbReference>
<organism evidence="1">
    <name type="scientific">Siphoviridae sp. ctFn287</name>
    <dbReference type="NCBI Taxonomy" id="2826215"/>
    <lineage>
        <taxon>Viruses</taxon>
        <taxon>Duplodnaviria</taxon>
        <taxon>Heunggongvirae</taxon>
        <taxon>Uroviricota</taxon>
        <taxon>Caudoviricetes</taxon>
    </lineage>
</organism>
<name>A0A8S5LVB9_9CAUD</name>
<protein>
    <submittedName>
        <fullName evidence="1">Uncharacterized protein</fullName>
    </submittedName>
</protein>
<evidence type="ECO:0000313" key="1">
    <source>
        <dbReference type="EMBL" id="DAD73924.1"/>
    </source>
</evidence>
<proteinExistence type="predicted"/>
<reference evidence="1" key="1">
    <citation type="journal article" date="2021" name="Proc. Natl. Acad. Sci. U.S.A.">
        <title>A Catalog of Tens of Thousands of Viruses from Human Metagenomes Reveals Hidden Associations with Chronic Diseases.</title>
        <authorList>
            <person name="Tisza M.J."/>
            <person name="Buck C.B."/>
        </authorList>
    </citation>
    <scope>NUCLEOTIDE SEQUENCE</scope>
    <source>
        <strain evidence="1">CtFn287</strain>
    </source>
</reference>
<accession>A0A8S5LVB9</accession>